<keyword evidence="5 9" id="KW-0732">Signal</keyword>
<gene>
    <name evidence="12" type="ORF">QO010_003097</name>
</gene>
<feature type="domain" description="TonB-dependent receptor plug" evidence="10">
    <location>
        <begin position="62"/>
        <end position="144"/>
    </location>
</feature>
<evidence type="ECO:0000256" key="8">
    <source>
        <dbReference type="PROSITE-ProRule" id="PRU01360"/>
    </source>
</evidence>
<feature type="chain" id="PRO_5046903635" evidence="9">
    <location>
        <begin position="22"/>
        <end position="722"/>
    </location>
</feature>
<feature type="domain" description="Outer membrane protein beta-barrel" evidence="11">
    <location>
        <begin position="298"/>
        <end position="699"/>
    </location>
</feature>
<name>A0ABU0ITI3_9CAUL</name>
<dbReference type="InterPro" id="IPR037066">
    <property type="entry name" value="Plug_dom_sf"/>
</dbReference>
<keyword evidence="4 8" id="KW-0812">Transmembrane</keyword>
<dbReference type="RefSeq" id="WP_307350530.1">
    <property type="nucleotide sequence ID" value="NZ_JAUSVS010000006.1"/>
</dbReference>
<sequence>MRNRLLLLALFATAAPVAVLAEEAPKPAPQSTDVAGVVVQAQKPAISTSIDRRSYSVSGDLQAQSGSIADALRNLPSVEVDVQGNVSLRGDSNVTILIDGKPSTQFQGDNKGQALQQLPAGQIERVEVITNPSAEFSPDGSAGVINLITKKAQGMGATGSARISASDAGRLILGGNVGFNGDRLSFTGDAAYRRDRQLLWLHEERQRLVPGGFDDTTQDQVSRFKPQNLSGRAGLDYDLDARTRLGLQARLSLTDFRLQSEADWAGADPTGLPVSQFVRILNVHQQRVNGQLGASLRRKLDDEGGLFTLNFTYDATNDDRVRGGQTRYQLPAGPDAFDQQRIDNLFTQLDLKGDLVRPLGDGVTLKLGFDIQRDDNDYVNRGFKGAAPGALTPDLTLTNHYRFRQTLSQAYATYERPVGPLTVLAGLRLERTQLDLAQITQGRFDSRSDLKAYPTLHLAWKLDDSRTVTASYSRRIQRPNPFDYNSFRFMVDPVNYRSGNPNLRPQQTDSFELGYELRRGPSRYLATLFYRENQGGVADVAASLGGGVFLATRQNLADSRSLGVELVATGRFSPSLTYNLSSTVARIELDSFGPGFPPTRSIWAVSGRGNLNWQASPDDLVQLNVFAQGKRLTSQGLGEPMAGVNLGYRRRLTDQLAFVLTAQDLFGTFGDRLTLGTPILKDRVRTRFDTRQVMIGLSWTFAGGKPREPNFDYGGGITPPTQ</sequence>
<evidence type="ECO:0000256" key="2">
    <source>
        <dbReference type="ARBA" id="ARBA00022448"/>
    </source>
</evidence>
<keyword evidence="3 8" id="KW-1134">Transmembrane beta strand</keyword>
<dbReference type="InterPro" id="IPR012910">
    <property type="entry name" value="Plug_dom"/>
</dbReference>
<dbReference type="SUPFAM" id="SSF56935">
    <property type="entry name" value="Porins"/>
    <property type="match status" value="1"/>
</dbReference>
<evidence type="ECO:0000256" key="9">
    <source>
        <dbReference type="SAM" id="SignalP"/>
    </source>
</evidence>
<dbReference type="Proteomes" id="UP001228905">
    <property type="component" value="Unassembled WGS sequence"/>
</dbReference>
<evidence type="ECO:0000256" key="3">
    <source>
        <dbReference type="ARBA" id="ARBA00022452"/>
    </source>
</evidence>
<dbReference type="Gene3D" id="2.40.170.20">
    <property type="entry name" value="TonB-dependent receptor, beta-barrel domain"/>
    <property type="match status" value="1"/>
</dbReference>
<dbReference type="InterPro" id="IPR041700">
    <property type="entry name" value="OMP_b-brl_3"/>
</dbReference>
<evidence type="ECO:0000313" key="12">
    <source>
        <dbReference type="EMBL" id="MDQ0465310.1"/>
    </source>
</evidence>
<evidence type="ECO:0000259" key="11">
    <source>
        <dbReference type="Pfam" id="PF14905"/>
    </source>
</evidence>
<dbReference type="PROSITE" id="PS52016">
    <property type="entry name" value="TONB_DEPENDENT_REC_3"/>
    <property type="match status" value="1"/>
</dbReference>
<dbReference type="InterPro" id="IPR036942">
    <property type="entry name" value="Beta-barrel_TonB_sf"/>
</dbReference>
<proteinExistence type="inferred from homology"/>
<feature type="signal peptide" evidence="9">
    <location>
        <begin position="1"/>
        <end position="21"/>
    </location>
</feature>
<reference evidence="12 13" key="1">
    <citation type="submission" date="2023-07" db="EMBL/GenBank/DDBJ databases">
        <title>Genomic Encyclopedia of Type Strains, Phase IV (KMG-IV): sequencing the most valuable type-strain genomes for metagenomic binning, comparative biology and taxonomic classification.</title>
        <authorList>
            <person name="Goeker M."/>
        </authorList>
    </citation>
    <scope>NUCLEOTIDE SEQUENCE [LARGE SCALE GENOMIC DNA]</scope>
    <source>
        <strain evidence="12 13">DSM 18695</strain>
    </source>
</reference>
<dbReference type="InterPro" id="IPR039426">
    <property type="entry name" value="TonB-dep_rcpt-like"/>
</dbReference>
<organism evidence="12 13">
    <name type="scientific">Caulobacter ginsengisoli</name>
    <dbReference type="NCBI Taxonomy" id="400775"/>
    <lineage>
        <taxon>Bacteria</taxon>
        <taxon>Pseudomonadati</taxon>
        <taxon>Pseudomonadota</taxon>
        <taxon>Alphaproteobacteria</taxon>
        <taxon>Caulobacterales</taxon>
        <taxon>Caulobacteraceae</taxon>
        <taxon>Caulobacter</taxon>
    </lineage>
</organism>
<dbReference type="PANTHER" id="PTHR30069:SF29">
    <property type="entry name" value="HEMOGLOBIN AND HEMOGLOBIN-HAPTOGLOBIN-BINDING PROTEIN 1-RELATED"/>
    <property type="match status" value="1"/>
</dbReference>
<comment type="subcellular location">
    <subcellularLocation>
        <location evidence="1 8">Cell outer membrane</location>
        <topology evidence="1 8">Multi-pass membrane protein</topology>
    </subcellularLocation>
</comment>
<evidence type="ECO:0000256" key="7">
    <source>
        <dbReference type="ARBA" id="ARBA00023237"/>
    </source>
</evidence>
<keyword evidence="13" id="KW-1185">Reference proteome</keyword>
<dbReference type="EMBL" id="JAUSVS010000006">
    <property type="protein sequence ID" value="MDQ0465310.1"/>
    <property type="molecule type" value="Genomic_DNA"/>
</dbReference>
<evidence type="ECO:0000313" key="13">
    <source>
        <dbReference type="Proteomes" id="UP001228905"/>
    </source>
</evidence>
<dbReference type="Gene3D" id="2.170.130.10">
    <property type="entry name" value="TonB-dependent receptor, plug domain"/>
    <property type="match status" value="1"/>
</dbReference>
<keyword evidence="12" id="KW-0675">Receptor</keyword>
<keyword evidence="7 8" id="KW-0998">Cell outer membrane</keyword>
<accession>A0ABU0ITI3</accession>
<comment type="caution">
    <text evidence="12">The sequence shown here is derived from an EMBL/GenBank/DDBJ whole genome shotgun (WGS) entry which is preliminary data.</text>
</comment>
<evidence type="ECO:0000259" key="10">
    <source>
        <dbReference type="Pfam" id="PF07715"/>
    </source>
</evidence>
<evidence type="ECO:0000256" key="1">
    <source>
        <dbReference type="ARBA" id="ARBA00004571"/>
    </source>
</evidence>
<protein>
    <submittedName>
        <fullName evidence="12">Outer membrane receptor protein involved in Fe transport</fullName>
    </submittedName>
</protein>
<comment type="similarity">
    <text evidence="8">Belongs to the TonB-dependent receptor family.</text>
</comment>
<evidence type="ECO:0000256" key="6">
    <source>
        <dbReference type="ARBA" id="ARBA00023136"/>
    </source>
</evidence>
<dbReference type="Pfam" id="PF07715">
    <property type="entry name" value="Plug"/>
    <property type="match status" value="1"/>
</dbReference>
<keyword evidence="6 8" id="KW-0472">Membrane</keyword>
<dbReference type="Pfam" id="PF14905">
    <property type="entry name" value="OMP_b-brl_3"/>
    <property type="match status" value="1"/>
</dbReference>
<evidence type="ECO:0000256" key="5">
    <source>
        <dbReference type="ARBA" id="ARBA00022729"/>
    </source>
</evidence>
<dbReference type="PANTHER" id="PTHR30069">
    <property type="entry name" value="TONB-DEPENDENT OUTER MEMBRANE RECEPTOR"/>
    <property type="match status" value="1"/>
</dbReference>
<evidence type="ECO:0000256" key="4">
    <source>
        <dbReference type="ARBA" id="ARBA00022692"/>
    </source>
</evidence>
<keyword evidence="2 8" id="KW-0813">Transport</keyword>